<reference evidence="9 10" key="1">
    <citation type="submission" date="2016-10" db="EMBL/GenBank/DDBJ databases">
        <authorList>
            <person name="de Groot N.N."/>
        </authorList>
    </citation>
    <scope>NUCLEOTIDE SEQUENCE [LARGE SCALE GENOMIC DNA]</scope>
    <source>
        <strain evidence="9 10">DSM 16195</strain>
    </source>
</reference>
<proteinExistence type="predicted"/>
<sequence length="362" mass="41319">MQIQQKMKKILIIEDNEDVRENTADILELAKYEVITAENGKVGVEKIKQHTPDLIICDIMMPELNGYDVLEIVSNTKSTRSIPFIFLTAKTEKRDMRKGMNLGADDYLTKPFEENDLLEAVHCRIQKNDFLKKEFSKDLKGFNEFIEEAAEFFDMEEFSKEFKTKLCKKRDILFREGTAANTLFFIESGTIKTYRTTESGKEFVTGLFKAGDFIGQLSLITDKGTYIDTATALKEAQVHEIPKADFMKLLHDNKVVSTKFINMISNDFIEMQEQLVSMAFASVRQKVAKTLLFLYNKEILTNKEDSSISIPREDFAGIIGTATETAIRMLTEFKEEGLISIGAGRKILIKDKKAIERIAIFN</sequence>
<dbReference type="Gene3D" id="1.10.10.10">
    <property type="entry name" value="Winged helix-like DNA-binding domain superfamily/Winged helix DNA-binding domain"/>
    <property type="match status" value="1"/>
</dbReference>
<feature type="modified residue" description="4-aspartylphosphate" evidence="5">
    <location>
        <position position="58"/>
    </location>
</feature>
<dbReference type="InterPro" id="IPR000595">
    <property type="entry name" value="cNMP-bd_dom"/>
</dbReference>
<dbReference type="Gene3D" id="2.60.120.10">
    <property type="entry name" value="Jelly Rolls"/>
    <property type="match status" value="1"/>
</dbReference>
<keyword evidence="9" id="KW-0808">Transferase</keyword>
<organism evidence="9 10">
    <name type="scientific">Ulvibacter litoralis</name>
    <dbReference type="NCBI Taxonomy" id="227084"/>
    <lineage>
        <taxon>Bacteria</taxon>
        <taxon>Pseudomonadati</taxon>
        <taxon>Bacteroidota</taxon>
        <taxon>Flavobacteriia</taxon>
        <taxon>Flavobacteriales</taxon>
        <taxon>Flavobacteriaceae</taxon>
        <taxon>Ulvibacter</taxon>
    </lineage>
</organism>
<dbReference type="STRING" id="227084.SAMN05421855_102181"/>
<feature type="domain" description="Response regulatory" evidence="7">
    <location>
        <begin position="9"/>
        <end position="125"/>
    </location>
</feature>
<dbReference type="Pfam" id="PF00027">
    <property type="entry name" value="cNMP_binding"/>
    <property type="match status" value="1"/>
</dbReference>
<evidence type="ECO:0000313" key="10">
    <source>
        <dbReference type="Proteomes" id="UP000199321"/>
    </source>
</evidence>
<dbReference type="Pfam" id="PF00072">
    <property type="entry name" value="Response_reg"/>
    <property type="match status" value="1"/>
</dbReference>
<dbReference type="EMBL" id="FNBA01000002">
    <property type="protein sequence ID" value="SDE67919.1"/>
    <property type="molecule type" value="Genomic_DNA"/>
</dbReference>
<dbReference type="PROSITE" id="PS50110">
    <property type="entry name" value="RESPONSE_REGULATORY"/>
    <property type="match status" value="1"/>
</dbReference>
<dbReference type="InterPro" id="IPR012318">
    <property type="entry name" value="HTH_CRP"/>
</dbReference>
<dbReference type="InterPro" id="IPR036388">
    <property type="entry name" value="WH-like_DNA-bd_sf"/>
</dbReference>
<dbReference type="PANTHER" id="PTHR44591:SF3">
    <property type="entry name" value="RESPONSE REGULATORY DOMAIN-CONTAINING PROTEIN"/>
    <property type="match status" value="1"/>
</dbReference>
<evidence type="ECO:0000259" key="8">
    <source>
        <dbReference type="PROSITE" id="PS51063"/>
    </source>
</evidence>
<evidence type="ECO:0000256" key="5">
    <source>
        <dbReference type="PROSITE-ProRule" id="PRU00169"/>
    </source>
</evidence>
<dbReference type="SUPFAM" id="SSF52172">
    <property type="entry name" value="CheY-like"/>
    <property type="match status" value="1"/>
</dbReference>
<evidence type="ECO:0000313" key="9">
    <source>
        <dbReference type="EMBL" id="SDE67919.1"/>
    </source>
</evidence>
<dbReference type="PROSITE" id="PS51063">
    <property type="entry name" value="HTH_CRP_2"/>
    <property type="match status" value="1"/>
</dbReference>
<dbReference type="AlphaFoldDB" id="A0A1G7EW85"/>
<protein>
    <submittedName>
        <fullName evidence="9">cAMP-binding domain of CRP or a regulatory subunit of cAMP-dependent protein kinases</fullName>
    </submittedName>
</protein>
<evidence type="ECO:0000256" key="2">
    <source>
        <dbReference type="ARBA" id="ARBA00023015"/>
    </source>
</evidence>
<keyword evidence="3" id="KW-0238">DNA-binding</keyword>
<dbReference type="Pfam" id="PF13545">
    <property type="entry name" value="HTH_Crp_2"/>
    <property type="match status" value="1"/>
</dbReference>
<dbReference type="SUPFAM" id="SSF51206">
    <property type="entry name" value="cAMP-binding domain-like"/>
    <property type="match status" value="1"/>
</dbReference>
<evidence type="ECO:0000259" key="6">
    <source>
        <dbReference type="PROSITE" id="PS50042"/>
    </source>
</evidence>
<gene>
    <name evidence="9" type="ORF">SAMN05421855_102181</name>
</gene>
<feature type="domain" description="Cyclic nucleotide-binding" evidence="6">
    <location>
        <begin position="171"/>
        <end position="250"/>
    </location>
</feature>
<dbReference type="SMART" id="SM00419">
    <property type="entry name" value="HTH_CRP"/>
    <property type="match status" value="1"/>
</dbReference>
<dbReference type="InterPro" id="IPR050595">
    <property type="entry name" value="Bact_response_regulator"/>
</dbReference>
<dbReference type="InterPro" id="IPR011006">
    <property type="entry name" value="CheY-like_superfamily"/>
</dbReference>
<dbReference type="SMART" id="SM00448">
    <property type="entry name" value="REC"/>
    <property type="match status" value="1"/>
</dbReference>
<keyword evidence="10" id="KW-1185">Reference proteome</keyword>
<dbReference type="Gene3D" id="3.40.50.2300">
    <property type="match status" value="1"/>
</dbReference>
<evidence type="ECO:0000256" key="1">
    <source>
        <dbReference type="ARBA" id="ARBA00022553"/>
    </source>
</evidence>
<dbReference type="GO" id="GO:0016301">
    <property type="term" value="F:kinase activity"/>
    <property type="evidence" value="ECO:0007669"/>
    <property type="project" value="UniProtKB-KW"/>
</dbReference>
<dbReference type="SUPFAM" id="SSF46785">
    <property type="entry name" value="Winged helix' DNA-binding domain"/>
    <property type="match status" value="1"/>
</dbReference>
<dbReference type="InterPro" id="IPR001789">
    <property type="entry name" value="Sig_transdc_resp-reg_receiver"/>
</dbReference>
<dbReference type="GO" id="GO:0006355">
    <property type="term" value="P:regulation of DNA-templated transcription"/>
    <property type="evidence" value="ECO:0007669"/>
    <property type="project" value="InterPro"/>
</dbReference>
<feature type="domain" description="HTH crp-type" evidence="8">
    <location>
        <begin position="281"/>
        <end position="353"/>
    </location>
</feature>
<evidence type="ECO:0000256" key="4">
    <source>
        <dbReference type="ARBA" id="ARBA00023163"/>
    </source>
</evidence>
<keyword evidence="1 5" id="KW-0597">Phosphoprotein</keyword>
<dbReference type="PROSITE" id="PS50042">
    <property type="entry name" value="CNMP_BINDING_3"/>
    <property type="match status" value="1"/>
</dbReference>
<keyword evidence="2" id="KW-0805">Transcription regulation</keyword>
<keyword evidence="9" id="KW-0418">Kinase</keyword>
<evidence type="ECO:0000259" key="7">
    <source>
        <dbReference type="PROSITE" id="PS50110"/>
    </source>
</evidence>
<accession>A0A1G7EW85</accession>
<dbReference type="InterPro" id="IPR018490">
    <property type="entry name" value="cNMP-bd_dom_sf"/>
</dbReference>
<dbReference type="InterPro" id="IPR036390">
    <property type="entry name" value="WH_DNA-bd_sf"/>
</dbReference>
<dbReference type="CDD" id="cd00038">
    <property type="entry name" value="CAP_ED"/>
    <property type="match status" value="1"/>
</dbReference>
<dbReference type="GO" id="GO:0000160">
    <property type="term" value="P:phosphorelay signal transduction system"/>
    <property type="evidence" value="ECO:0007669"/>
    <property type="project" value="InterPro"/>
</dbReference>
<name>A0A1G7EW85_9FLAO</name>
<dbReference type="SMART" id="SM00100">
    <property type="entry name" value="cNMP"/>
    <property type="match status" value="1"/>
</dbReference>
<dbReference type="CDD" id="cd17574">
    <property type="entry name" value="REC_OmpR"/>
    <property type="match status" value="1"/>
</dbReference>
<dbReference type="Proteomes" id="UP000199321">
    <property type="component" value="Unassembled WGS sequence"/>
</dbReference>
<dbReference type="PANTHER" id="PTHR44591">
    <property type="entry name" value="STRESS RESPONSE REGULATOR PROTEIN 1"/>
    <property type="match status" value="1"/>
</dbReference>
<dbReference type="InterPro" id="IPR014710">
    <property type="entry name" value="RmlC-like_jellyroll"/>
</dbReference>
<evidence type="ECO:0000256" key="3">
    <source>
        <dbReference type="ARBA" id="ARBA00023125"/>
    </source>
</evidence>
<dbReference type="GO" id="GO:0003677">
    <property type="term" value="F:DNA binding"/>
    <property type="evidence" value="ECO:0007669"/>
    <property type="project" value="UniProtKB-KW"/>
</dbReference>
<keyword evidence="4" id="KW-0804">Transcription</keyword>